<evidence type="ECO:0000313" key="2">
    <source>
        <dbReference type="Proteomes" id="UP000256805"/>
    </source>
</evidence>
<reference evidence="1 2" key="1">
    <citation type="submission" date="2018-01" db="EMBL/GenBank/DDBJ databases">
        <authorList>
            <person name="Gaut B.S."/>
            <person name="Morton B.R."/>
            <person name="Clegg M.T."/>
            <person name="Duvall M.R."/>
        </authorList>
    </citation>
    <scope>NUCLEOTIDE SEQUENCE [LARGE SCALE GENOMIC DNA]</scope>
    <source>
        <strain evidence="1">Cupriavidus taiwanensis cmp 52</strain>
    </source>
</reference>
<dbReference type="Proteomes" id="UP000256805">
    <property type="component" value="Unassembled WGS sequence"/>
</dbReference>
<sequence>MERAHEEGGQVAMLSPEQFDMQLKRELADMEKLTRSLGFVKE</sequence>
<organism evidence="1 2">
    <name type="scientific">Cupriavidus taiwanensis</name>
    <dbReference type="NCBI Taxonomy" id="164546"/>
    <lineage>
        <taxon>Bacteria</taxon>
        <taxon>Pseudomonadati</taxon>
        <taxon>Pseudomonadota</taxon>
        <taxon>Betaproteobacteria</taxon>
        <taxon>Burkholderiales</taxon>
        <taxon>Burkholderiaceae</taxon>
        <taxon>Cupriavidus</taxon>
    </lineage>
</organism>
<name>A0A375IYU6_9BURK</name>
<proteinExistence type="predicted"/>
<accession>A0A375IYU6</accession>
<evidence type="ECO:0000313" key="1">
    <source>
        <dbReference type="EMBL" id="SPR96553.1"/>
    </source>
</evidence>
<dbReference type="AlphaFoldDB" id="A0A375IYU6"/>
<dbReference type="EMBL" id="OVTA01000005">
    <property type="protein sequence ID" value="SPR96553.1"/>
    <property type="molecule type" value="Genomic_DNA"/>
</dbReference>
<gene>
    <name evidence="1" type="ORF">CBM2634_A130019</name>
</gene>
<protein>
    <submittedName>
        <fullName evidence="1">Uncharacterized protein</fullName>
    </submittedName>
</protein>